<feature type="domain" description="ATPase AAA-type core" evidence="1">
    <location>
        <begin position="533"/>
        <end position="599"/>
    </location>
</feature>
<dbReference type="SUPFAM" id="SSF52540">
    <property type="entry name" value="P-loop containing nucleoside triphosphate hydrolases"/>
    <property type="match status" value="1"/>
</dbReference>
<dbReference type="InterPro" id="IPR003959">
    <property type="entry name" value="ATPase_AAA_core"/>
</dbReference>
<evidence type="ECO:0000313" key="3">
    <source>
        <dbReference type="Proteomes" id="UP000601108"/>
    </source>
</evidence>
<dbReference type="Pfam" id="PF13304">
    <property type="entry name" value="AAA_21"/>
    <property type="match status" value="1"/>
</dbReference>
<dbReference type="GO" id="GO:0005524">
    <property type="term" value="F:ATP binding"/>
    <property type="evidence" value="ECO:0007669"/>
    <property type="project" value="InterPro"/>
</dbReference>
<dbReference type="Gene3D" id="3.40.50.300">
    <property type="entry name" value="P-loop containing nucleotide triphosphate hydrolases"/>
    <property type="match status" value="1"/>
</dbReference>
<gene>
    <name evidence="2" type="ORF">GCM10007384_38130</name>
</gene>
<dbReference type="GO" id="GO:0016887">
    <property type="term" value="F:ATP hydrolysis activity"/>
    <property type="evidence" value="ECO:0007669"/>
    <property type="project" value="InterPro"/>
</dbReference>
<dbReference type="AlphaFoldDB" id="A0A918JZL1"/>
<dbReference type="CDD" id="cd00267">
    <property type="entry name" value="ABC_ATPase"/>
    <property type="match status" value="1"/>
</dbReference>
<name>A0A918JZL1_9FLAO</name>
<reference evidence="2 3" key="1">
    <citation type="journal article" date="2014" name="Int. J. Syst. Evol. Microbiol.">
        <title>Complete genome sequence of Corynebacterium casei LMG S-19264T (=DSM 44701T), isolated from a smear-ripened cheese.</title>
        <authorList>
            <consortium name="US DOE Joint Genome Institute (JGI-PGF)"/>
            <person name="Walter F."/>
            <person name="Albersmeier A."/>
            <person name="Kalinowski J."/>
            <person name="Ruckert C."/>
        </authorList>
    </citation>
    <scope>NUCLEOTIDE SEQUENCE [LARGE SCALE GENOMIC DNA]</scope>
    <source>
        <strain evidence="2 3">KCTC 12285</strain>
    </source>
</reference>
<proteinExistence type="predicted"/>
<evidence type="ECO:0000259" key="1">
    <source>
        <dbReference type="Pfam" id="PF13304"/>
    </source>
</evidence>
<dbReference type="InterPro" id="IPR027417">
    <property type="entry name" value="P-loop_NTPase"/>
</dbReference>
<accession>A0A918JZL1</accession>
<dbReference type="RefSeq" id="WP_027413940.1">
    <property type="nucleotide sequence ID" value="NZ_BMWS01000042.1"/>
</dbReference>
<evidence type="ECO:0000313" key="2">
    <source>
        <dbReference type="EMBL" id="GGX33816.1"/>
    </source>
</evidence>
<protein>
    <recommendedName>
        <fullName evidence="1">ATPase AAA-type core domain-containing protein</fullName>
    </recommendedName>
</protein>
<dbReference type="Proteomes" id="UP000601108">
    <property type="component" value="Unassembled WGS sequence"/>
</dbReference>
<sequence length="689" mass="81026">MDKFNLINRNHILEAILLYDKNKSTNDNWTTYSLVFKDKHYPPRVIARTALGFIYKKTDYLYDIEDVLELFKKFDFLIERKNQVWKLGCNWGSGEPSFYELLKKEKLVIGRVEKGEYQKHDLILITEGFTVRAIGQIKKDKVSSLNERLANELKKYSVDTGKATYYSNVEFHELSSSKIFNYELQQGIVKVRSFPILVKTDNLWANRKNTIRDIYFKNFSVLDYEIKYPVIFYSGNNWDDHNFETIFNLTLFYSPNCKIELGSVKIANNSGDFKTTIPDQFTSLNSNYFSLGVAPKYYERLVEVFPDIFSKILNDLNDVAKDKNLQQKYRTLDVFQKSFLRSSESEYIINNFENIIISKTKEWNERFSFRYRIGTALEDHVVNFTFDNFINNNYRFYCIVGKNATGKTKYLSQFANKLVDNSEEGIFNPKRPYFSKIIAASFSFFDKFKLPNKKDTNYEFIGIKSTNGVVDEKINSSKIWQSYKNIAKDKAKTDLWYKCIHSSLETEYLDFNLKELRNVSQRQNFIDHTENIFSSGQNIIFQFITRFIESIEDNSILIFDEPETHLHPNIAGRLIRTIHIILNTYKSFCILATHSPVIVQEIPSKYIRIFDRQDNVPMIYSPTIECFGENLSQISNTVFKVDEEKELYKTQLDELINQDKSFKEINDLFEHGLSLNARIYLLSKMESKL</sequence>
<dbReference type="EMBL" id="BMWS01000042">
    <property type="protein sequence ID" value="GGX33816.1"/>
    <property type="molecule type" value="Genomic_DNA"/>
</dbReference>
<organism evidence="2 3">
    <name type="scientific">Aquimarina muelleri</name>
    <dbReference type="NCBI Taxonomy" id="279356"/>
    <lineage>
        <taxon>Bacteria</taxon>
        <taxon>Pseudomonadati</taxon>
        <taxon>Bacteroidota</taxon>
        <taxon>Flavobacteriia</taxon>
        <taxon>Flavobacteriales</taxon>
        <taxon>Flavobacteriaceae</taxon>
        <taxon>Aquimarina</taxon>
    </lineage>
</organism>
<keyword evidence="3" id="KW-1185">Reference proteome</keyword>
<comment type="caution">
    <text evidence="2">The sequence shown here is derived from an EMBL/GenBank/DDBJ whole genome shotgun (WGS) entry which is preliminary data.</text>
</comment>